<reference evidence="3" key="2">
    <citation type="submission" date="2021-04" db="EMBL/GenBank/DDBJ databases">
        <authorList>
            <person name="Podell S."/>
        </authorList>
    </citation>
    <scope>NUCLEOTIDE SEQUENCE</scope>
    <source>
        <strain evidence="3">Hildebrandi</strain>
    </source>
</reference>
<evidence type="ECO:0000313" key="3">
    <source>
        <dbReference type="EMBL" id="KAG7359588.1"/>
    </source>
</evidence>
<dbReference type="OrthoDB" id="5282002at2759"/>
<dbReference type="EMBL" id="JAGRRH010000013">
    <property type="protein sequence ID" value="KAG7359588.1"/>
    <property type="molecule type" value="Genomic_DNA"/>
</dbReference>
<feature type="compositionally biased region" description="Basic and acidic residues" evidence="1">
    <location>
        <begin position="226"/>
        <end position="242"/>
    </location>
</feature>
<feature type="region of interest" description="Disordered" evidence="1">
    <location>
        <begin position="226"/>
        <end position="272"/>
    </location>
</feature>
<accession>A0A9K3LCN1</accession>
<dbReference type="Proteomes" id="UP000693970">
    <property type="component" value="Unassembled WGS sequence"/>
</dbReference>
<gene>
    <name evidence="3" type="ORF">IV203_034686</name>
</gene>
<feature type="domain" description="Mitochondrial splicing suppressor 51-like C-terminal" evidence="2">
    <location>
        <begin position="487"/>
        <end position="672"/>
    </location>
</feature>
<evidence type="ECO:0000256" key="1">
    <source>
        <dbReference type="SAM" id="MobiDB-lite"/>
    </source>
</evidence>
<protein>
    <recommendedName>
        <fullName evidence="2">Mitochondrial splicing suppressor 51-like C-terminal domain-containing protein</fullName>
    </recommendedName>
</protein>
<dbReference type="InterPro" id="IPR046824">
    <property type="entry name" value="Mss51-like_C"/>
</dbReference>
<evidence type="ECO:0000259" key="2">
    <source>
        <dbReference type="Pfam" id="PF20179"/>
    </source>
</evidence>
<proteinExistence type="predicted"/>
<dbReference type="PANTHER" id="PTHR47570:SF1">
    <property type="entry name" value="ZINC ION BINDING PROTEIN"/>
    <property type="match status" value="1"/>
</dbReference>
<feature type="compositionally biased region" description="Basic and acidic residues" evidence="1">
    <location>
        <begin position="256"/>
        <end position="267"/>
    </location>
</feature>
<sequence length="697" mass="78512">MTTPVTVVLIPADPLVALQSHVLSWNGELDEDVAVSAGHPQKTDILNRNICRLLLSRKSDSNYNEDGVTLRDVNQGDATEIPLLRPLHDSPGLYAYYLQDPLSALPRTPNVRATRLAMACGLLSMRLSGDILMVRSHPTRQPHWYSLSVEDLYCACEVSPDLRKIMQLQEVHREQDERIAVTAAEAASEPTPITPFWLLNAAQQNYHDAAAVARMAEVMNYDKVDRNEQLDSRPEEMDLSRDDDIDIKEEDSSVNTDDKNNNDKNADEPTLTNRGANIPCEFVAKSPLCLHCRRPTSNLCLDCHGTYFCPPPRDCRQEGWSHSCQCSTWRRYVSRRDELSSFEYLDSSWQTRLVGRDFQLSEEPYKDFLKSQLGLSTDQETQSGVNNSQRVTSNSWWRTETDGWAGGQSESAKQVDPTVRKTYEDGFAPLSSHQIPRQRRLTDQDFERADIHTKNAVGLWKLASWQDYYRLRGIPPSSPVALLCTFPLTIYYAIIQHGEVPVTVARMLNRPLRIHVVGAEKEINFLDLFQEVGFLLPDDLHLELVFIVRQDMLPAHCYTSNADSKFLLQIEMTTNLMVGVVSGTYGATSATTPSLDPNFDVGTGPPDMIIALNAGIYAYESWRSVVEYLYHNTGVVGVFTDYNEYSGMNCAAIGGATSRESLSINPFRQPLSLPVFSMNLPQFSNGFIYVFNEQVLD</sequence>
<dbReference type="PANTHER" id="PTHR47570">
    <property type="entry name" value="ZINC ION BINDING PROTEIN"/>
    <property type="match status" value="1"/>
</dbReference>
<name>A0A9K3LCN1_9STRA</name>
<organism evidence="3 4">
    <name type="scientific">Nitzschia inconspicua</name>
    <dbReference type="NCBI Taxonomy" id="303405"/>
    <lineage>
        <taxon>Eukaryota</taxon>
        <taxon>Sar</taxon>
        <taxon>Stramenopiles</taxon>
        <taxon>Ochrophyta</taxon>
        <taxon>Bacillariophyta</taxon>
        <taxon>Bacillariophyceae</taxon>
        <taxon>Bacillariophycidae</taxon>
        <taxon>Bacillariales</taxon>
        <taxon>Bacillariaceae</taxon>
        <taxon>Nitzschia</taxon>
    </lineage>
</organism>
<keyword evidence="4" id="KW-1185">Reference proteome</keyword>
<dbReference type="AlphaFoldDB" id="A0A9K3LCN1"/>
<comment type="caution">
    <text evidence="3">The sequence shown here is derived from an EMBL/GenBank/DDBJ whole genome shotgun (WGS) entry which is preliminary data.</text>
</comment>
<dbReference type="Pfam" id="PF20179">
    <property type="entry name" value="MSS51_C"/>
    <property type="match status" value="1"/>
</dbReference>
<reference evidence="3" key="1">
    <citation type="journal article" date="2021" name="Sci. Rep.">
        <title>Diploid genomic architecture of Nitzschia inconspicua, an elite biomass production diatom.</title>
        <authorList>
            <person name="Oliver A."/>
            <person name="Podell S."/>
            <person name="Pinowska A."/>
            <person name="Traller J.C."/>
            <person name="Smith S.R."/>
            <person name="McClure R."/>
            <person name="Beliaev A."/>
            <person name="Bohutskyi P."/>
            <person name="Hill E.A."/>
            <person name="Rabines A."/>
            <person name="Zheng H."/>
            <person name="Allen L.Z."/>
            <person name="Kuo A."/>
            <person name="Grigoriev I.V."/>
            <person name="Allen A.E."/>
            <person name="Hazlebeck D."/>
            <person name="Allen E.E."/>
        </authorList>
    </citation>
    <scope>NUCLEOTIDE SEQUENCE</scope>
    <source>
        <strain evidence="3">Hildebrandi</strain>
    </source>
</reference>
<evidence type="ECO:0000313" key="4">
    <source>
        <dbReference type="Proteomes" id="UP000693970"/>
    </source>
</evidence>